<gene>
    <name evidence="1" type="ORF">PAECIP111802_06619</name>
</gene>
<organism evidence="1 2">
    <name type="scientific">Paenibacillus allorhizosphaerae</name>
    <dbReference type="NCBI Taxonomy" id="2849866"/>
    <lineage>
        <taxon>Bacteria</taxon>
        <taxon>Bacillati</taxon>
        <taxon>Bacillota</taxon>
        <taxon>Bacilli</taxon>
        <taxon>Bacillales</taxon>
        <taxon>Paenibacillaceae</taxon>
        <taxon>Paenibacillus</taxon>
    </lineage>
</organism>
<proteinExistence type="predicted"/>
<dbReference type="SFLD" id="SFLDS00003">
    <property type="entry name" value="Haloacid_Dehalogenase"/>
    <property type="match status" value="1"/>
</dbReference>
<dbReference type="InterPro" id="IPR006439">
    <property type="entry name" value="HAD-SF_hydro_IA"/>
</dbReference>
<dbReference type="SFLD" id="SFLDG01129">
    <property type="entry name" value="C1.5:_HAD__Beta-PGM__Phosphata"/>
    <property type="match status" value="1"/>
</dbReference>
<protein>
    <recommendedName>
        <fullName evidence="3">HAD family phosphatase</fullName>
    </recommendedName>
</protein>
<evidence type="ECO:0008006" key="3">
    <source>
        <dbReference type="Google" id="ProtNLM"/>
    </source>
</evidence>
<dbReference type="Pfam" id="PF00702">
    <property type="entry name" value="Hydrolase"/>
    <property type="match status" value="1"/>
</dbReference>
<dbReference type="PANTHER" id="PTHR43611:SF3">
    <property type="entry name" value="FLAVIN MONONUCLEOTIDE HYDROLASE 1, CHLOROPLATIC"/>
    <property type="match status" value="1"/>
</dbReference>
<sequence>MHEDRIERLQRNNLQQPLPDSIIRDIVFDLGGVFFMWPERYYFEEWATRLGIAPEIFHRLLWHGPDIEAANIGVITAEQYYSRCAERMQVDEALIREIICRAFYCDDVDAKLVEYVGRLRTKFRVSALTNTWSFGRMLIEHRGLAKLYDCIVTSAEEGFRKPDSRIYDITLRRLAAAPDEVVFVDDTEENVRAAQAIGMHGVHFKGTAPFIAEMEQRLARLT</sequence>
<reference evidence="1 2" key="1">
    <citation type="submission" date="2021-06" db="EMBL/GenBank/DDBJ databases">
        <authorList>
            <person name="Criscuolo A."/>
        </authorList>
    </citation>
    <scope>NUCLEOTIDE SEQUENCE [LARGE SCALE GENOMIC DNA]</scope>
    <source>
        <strain evidence="2">CIP 111802</strain>
    </source>
</reference>
<dbReference type="CDD" id="cd02603">
    <property type="entry name" value="HAD_sEH-N_like"/>
    <property type="match status" value="1"/>
</dbReference>
<name>A0ABN7TZL2_9BACL</name>
<dbReference type="Proteomes" id="UP000730618">
    <property type="component" value="Unassembled WGS sequence"/>
</dbReference>
<keyword evidence="2" id="KW-1185">Reference proteome</keyword>
<accession>A0ABN7TZL2</accession>
<evidence type="ECO:0000313" key="2">
    <source>
        <dbReference type="Proteomes" id="UP000730618"/>
    </source>
</evidence>
<dbReference type="NCBIfam" id="TIGR01509">
    <property type="entry name" value="HAD-SF-IA-v3"/>
    <property type="match status" value="1"/>
</dbReference>
<comment type="caution">
    <text evidence="1">The sequence shown here is derived from an EMBL/GenBank/DDBJ whole genome shotgun (WGS) entry which is preliminary data.</text>
</comment>
<dbReference type="PANTHER" id="PTHR43611">
    <property type="entry name" value="ALPHA-D-GLUCOSE 1-PHOSPHATE PHOSPHATASE"/>
    <property type="match status" value="1"/>
</dbReference>
<dbReference type="EMBL" id="CAJVCE010000033">
    <property type="protein sequence ID" value="CAG7657114.1"/>
    <property type="molecule type" value="Genomic_DNA"/>
</dbReference>
<dbReference type="RefSeq" id="WP_218102804.1">
    <property type="nucleotide sequence ID" value="NZ_CAJVCE010000033.1"/>
</dbReference>
<evidence type="ECO:0000313" key="1">
    <source>
        <dbReference type="EMBL" id="CAG7657114.1"/>
    </source>
</evidence>